<dbReference type="SUPFAM" id="SSF56059">
    <property type="entry name" value="Glutathione synthetase ATP-binding domain-like"/>
    <property type="match status" value="1"/>
</dbReference>
<evidence type="ECO:0000259" key="2">
    <source>
        <dbReference type="PROSITE" id="PS50975"/>
    </source>
</evidence>
<dbReference type="InterPro" id="IPR003781">
    <property type="entry name" value="CoA-bd"/>
</dbReference>
<proteinExistence type="predicted"/>
<sequence>MTDVPPGYPREWEADVVLTDGSVAHVRPIRPDDAELVHEFHARQSDESIYLRFFAPIRRLSQRDVHRFTNVDYDKRVALVLIIADEIAGIGRYDRFEETDWTSAEIAFNVADKHQGRGIGSVLLEHLAAIGRETGVRLFTADVLPQNRKMINVFQDAGYEVSHEFDDGVIAVSFAIEPTEASRAVALSREHRSEAVSMRRVLHPSSVVVIGASRRPGSVGGALVRHIHESGFSGDLYVVNNSAQEVAGRRAWSRVSEIGASIDLAVIAVPATEVPDVVRECAFAGVTSVVVVSSGFAESGEEGARLQRQLLATARVHGLRVLGPNSFGLINTGLGFSLNASLSPTMPTMGALGLFAQSGALAISVLASAERRGLGISTFASAGNRVDISGNDLMQYWIDDEATAAVGLYLESMGNPRKFTRISRQLSAVKPVIVVKSGAGHHTVPGHTVRATRERPEAFAEMLRQSGVIRVENTHQLFDVAQLVVHQPLPQGRSVAIVTNSDALGTLAADAAVEWKLTIGHGPVALPSTASVAEFTQALEEALEDPAVDSLIACFIPPIVTPDTDVVSAVETAVAESDKPCVATFLGMRGVAPDGSLPTYPMPEDAVRALASATDYAAWRHRDRGERVRPGGVNRRRAHDVIESVLAESAEGRAMTDEEAAALLEAYGIPVWPSIPVTDASQAAQVAQDLGLPAVVKATDPALRHGTFHHWIRTDLHTPDAVQQAYAGLARVLEPRGVQGIAVQSMAPTGVVVEITSAEDPLFGPVVGFGIAGVPADLLGDVTHRFPPLTDTDVADMVSGVRAAPLLAGYRGTDPVDQLALHDLLARVSVLADDLPEVTLLRLNPVVAHASGIAVLGASVSVARDSGRADAGRRSLTR</sequence>
<dbReference type="SMART" id="SM00881">
    <property type="entry name" value="CoA_binding"/>
    <property type="match status" value="1"/>
</dbReference>
<dbReference type="PROSITE" id="PS50975">
    <property type="entry name" value="ATP_GRASP"/>
    <property type="match status" value="1"/>
</dbReference>
<keyword evidence="4" id="KW-0012">Acyltransferase</keyword>
<dbReference type="InterPro" id="IPR013815">
    <property type="entry name" value="ATP_grasp_subdomain_1"/>
</dbReference>
<evidence type="ECO:0000313" key="5">
    <source>
        <dbReference type="Proteomes" id="UP001056455"/>
    </source>
</evidence>
<feature type="domain" description="N-acetyltransferase" evidence="3">
    <location>
        <begin position="24"/>
        <end position="179"/>
    </location>
</feature>
<evidence type="ECO:0000313" key="4">
    <source>
        <dbReference type="EMBL" id="USQ81750.1"/>
    </source>
</evidence>
<dbReference type="Gene3D" id="3.30.1490.20">
    <property type="entry name" value="ATP-grasp fold, A domain"/>
    <property type="match status" value="1"/>
</dbReference>
<dbReference type="SUPFAM" id="SSF52210">
    <property type="entry name" value="Succinyl-CoA synthetase domains"/>
    <property type="match status" value="2"/>
</dbReference>
<evidence type="ECO:0000256" key="1">
    <source>
        <dbReference type="PROSITE-ProRule" id="PRU00409"/>
    </source>
</evidence>
<dbReference type="InterPro" id="IPR032875">
    <property type="entry name" value="Succ_CoA_lig_flav_dom"/>
</dbReference>
<dbReference type="GO" id="GO:0016746">
    <property type="term" value="F:acyltransferase activity"/>
    <property type="evidence" value="ECO:0007669"/>
    <property type="project" value="UniProtKB-KW"/>
</dbReference>
<dbReference type="PANTHER" id="PTHR42793">
    <property type="entry name" value="COA BINDING DOMAIN CONTAINING PROTEIN"/>
    <property type="match status" value="1"/>
</dbReference>
<feature type="domain" description="ATP-grasp" evidence="2">
    <location>
        <begin position="661"/>
        <end position="699"/>
    </location>
</feature>
<keyword evidence="1" id="KW-0067">ATP-binding</keyword>
<dbReference type="EMBL" id="CP099489">
    <property type="protein sequence ID" value="USQ81750.1"/>
    <property type="molecule type" value="Genomic_DNA"/>
</dbReference>
<dbReference type="Gene3D" id="3.40.630.30">
    <property type="match status" value="1"/>
</dbReference>
<dbReference type="Pfam" id="PF13380">
    <property type="entry name" value="CoA_binding_2"/>
    <property type="match status" value="1"/>
</dbReference>
<dbReference type="InterPro" id="IPR011761">
    <property type="entry name" value="ATP-grasp"/>
</dbReference>
<dbReference type="InterPro" id="IPR036291">
    <property type="entry name" value="NAD(P)-bd_dom_sf"/>
</dbReference>
<dbReference type="SUPFAM" id="SSF51735">
    <property type="entry name" value="NAD(P)-binding Rossmann-fold domains"/>
    <property type="match status" value="1"/>
</dbReference>
<dbReference type="CDD" id="cd04301">
    <property type="entry name" value="NAT_SF"/>
    <property type="match status" value="1"/>
</dbReference>
<dbReference type="Pfam" id="PF13607">
    <property type="entry name" value="Succ_CoA_lig"/>
    <property type="match status" value="1"/>
</dbReference>
<dbReference type="Proteomes" id="UP001056455">
    <property type="component" value="Chromosome"/>
</dbReference>
<dbReference type="Gene3D" id="3.30.470.20">
    <property type="entry name" value="ATP-grasp fold, B domain"/>
    <property type="match status" value="1"/>
</dbReference>
<dbReference type="InterPro" id="IPR000182">
    <property type="entry name" value="GNAT_dom"/>
</dbReference>
<organism evidence="4 5">
    <name type="scientific">Ornithinimicrobium faecis</name>
    <dbReference type="NCBI Taxonomy" id="2934158"/>
    <lineage>
        <taxon>Bacteria</taxon>
        <taxon>Bacillati</taxon>
        <taxon>Actinomycetota</taxon>
        <taxon>Actinomycetes</taxon>
        <taxon>Micrococcales</taxon>
        <taxon>Ornithinimicrobiaceae</taxon>
        <taxon>Ornithinimicrobium</taxon>
    </lineage>
</organism>
<dbReference type="Pfam" id="PF13549">
    <property type="entry name" value="ATP-grasp_5"/>
    <property type="match status" value="1"/>
</dbReference>
<dbReference type="PROSITE" id="PS51186">
    <property type="entry name" value="GNAT"/>
    <property type="match status" value="1"/>
</dbReference>
<protein>
    <submittedName>
        <fullName evidence="4">GNAT family N-acetyltransferase</fullName>
        <ecNumber evidence="4">2.3.1.-</ecNumber>
    </submittedName>
</protein>
<dbReference type="RefSeq" id="WP_252595286.1">
    <property type="nucleotide sequence ID" value="NZ_CP099489.1"/>
</dbReference>
<gene>
    <name evidence="4" type="ORF">NF556_08925</name>
</gene>
<evidence type="ECO:0000259" key="3">
    <source>
        <dbReference type="PROSITE" id="PS51186"/>
    </source>
</evidence>
<dbReference type="SUPFAM" id="SSF55729">
    <property type="entry name" value="Acyl-CoA N-acyltransferases (Nat)"/>
    <property type="match status" value="1"/>
</dbReference>
<dbReference type="Pfam" id="PF00583">
    <property type="entry name" value="Acetyltransf_1"/>
    <property type="match status" value="1"/>
</dbReference>
<accession>A0ABY4YZ76</accession>
<keyword evidence="4" id="KW-0808">Transferase</keyword>
<name>A0ABY4YZ76_9MICO</name>
<reference evidence="4" key="1">
    <citation type="submission" date="2022-06" db="EMBL/GenBank/DDBJ databases">
        <title>Ornithinimicrobium HY1793.</title>
        <authorList>
            <person name="Huang Y."/>
        </authorList>
    </citation>
    <scope>NUCLEOTIDE SEQUENCE</scope>
    <source>
        <strain evidence="4">HY1793</strain>
    </source>
</reference>
<dbReference type="EC" id="2.3.1.-" evidence="4"/>
<dbReference type="InterPro" id="IPR016102">
    <property type="entry name" value="Succinyl-CoA_synth-like"/>
</dbReference>
<keyword evidence="1" id="KW-0547">Nucleotide-binding</keyword>
<dbReference type="Gene3D" id="3.40.50.261">
    <property type="entry name" value="Succinyl-CoA synthetase domains"/>
    <property type="match status" value="2"/>
</dbReference>
<dbReference type="InterPro" id="IPR016181">
    <property type="entry name" value="Acyl_CoA_acyltransferase"/>
</dbReference>
<dbReference type="PANTHER" id="PTHR42793:SF1">
    <property type="entry name" value="PEPTIDYL-LYSINE N-ACETYLTRANSFERASE PATZ"/>
    <property type="match status" value="1"/>
</dbReference>
<dbReference type="Gene3D" id="3.40.50.720">
    <property type="entry name" value="NAD(P)-binding Rossmann-like Domain"/>
    <property type="match status" value="1"/>
</dbReference>
<keyword evidence="5" id="KW-1185">Reference proteome</keyword>